<dbReference type="Gene3D" id="6.10.140.1040">
    <property type="match status" value="1"/>
</dbReference>
<feature type="compositionally biased region" description="Low complexity" evidence="1">
    <location>
        <begin position="20"/>
        <end position="38"/>
    </location>
</feature>
<dbReference type="AlphaFoldDB" id="A0AA48I9A0"/>
<reference evidence="2" key="1">
    <citation type="journal article" date="2023" name="BMC Genomics">
        <title>Chromosome-level genome assemblies of Cutaneotrichosporon spp. (Trichosporonales, Basidiomycota) reveal imbalanced evolution between nucleotide sequences and chromosome synteny.</title>
        <authorList>
            <person name="Kobayashi Y."/>
            <person name="Kayamori A."/>
            <person name="Aoki K."/>
            <person name="Shiwa Y."/>
            <person name="Matsutani M."/>
            <person name="Fujita N."/>
            <person name="Sugita T."/>
            <person name="Iwasaki W."/>
            <person name="Tanaka N."/>
            <person name="Takashima M."/>
        </authorList>
    </citation>
    <scope>NUCLEOTIDE SEQUENCE</scope>
    <source>
        <strain evidence="2">HIS019</strain>
    </source>
</reference>
<feature type="compositionally biased region" description="Gly residues" evidence="1">
    <location>
        <begin position="274"/>
        <end position="288"/>
    </location>
</feature>
<feature type="compositionally biased region" description="Low complexity" evidence="1">
    <location>
        <begin position="289"/>
        <end position="300"/>
    </location>
</feature>
<name>A0AA48I9A0_9TREE</name>
<dbReference type="PANTHER" id="PTHR12299">
    <property type="entry name" value="HYALURONIC ACID-BINDING PROTEIN 4"/>
    <property type="match status" value="1"/>
</dbReference>
<feature type="compositionally biased region" description="Basic and acidic residues" evidence="1">
    <location>
        <begin position="235"/>
        <end position="253"/>
    </location>
</feature>
<dbReference type="EMBL" id="AP028212">
    <property type="protein sequence ID" value="BEI88547.1"/>
    <property type="molecule type" value="Genomic_DNA"/>
</dbReference>
<gene>
    <name evidence="2" type="ORF">CcaverHIS019_0112650</name>
</gene>
<accession>A0AA48I9A0</accession>
<feature type="region of interest" description="Disordered" evidence="1">
    <location>
        <begin position="1"/>
        <end position="186"/>
    </location>
</feature>
<dbReference type="GO" id="GO:0005634">
    <property type="term" value="C:nucleus"/>
    <property type="evidence" value="ECO:0007669"/>
    <property type="project" value="TreeGrafter"/>
</dbReference>
<organism evidence="2 3">
    <name type="scientific">Cutaneotrichosporon cavernicola</name>
    <dbReference type="NCBI Taxonomy" id="279322"/>
    <lineage>
        <taxon>Eukaryota</taxon>
        <taxon>Fungi</taxon>
        <taxon>Dikarya</taxon>
        <taxon>Basidiomycota</taxon>
        <taxon>Agaricomycotina</taxon>
        <taxon>Tremellomycetes</taxon>
        <taxon>Trichosporonales</taxon>
        <taxon>Trichosporonaceae</taxon>
        <taxon>Cutaneotrichosporon</taxon>
    </lineage>
</organism>
<feature type="compositionally biased region" description="Low complexity" evidence="1">
    <location>
        <begin position="100"/>
        <end position="112"/>
    </location>
</feature>
<dbReference type="Proteomes" id="UP001233271">
    <property type="component" value="Chromosome 1"/>
</dbReference>
<feature type="compositionally biased region" description="Gly residues" evidence="1">
    <location>
        <begin position="113"/>
        <end position="124"/>
    </location>
</feature>
<protein>
    <recommendedName>
        <fullName evidence="4">Hyaluronan/mRNA-binding protein domain-containing protein</fullName>
    </recommendedName>
</protein>
<dbReference type="PANTHER" id="PTHR12299:SF17">
    <property type="entry name" value="AT19571P-RELATED"/>
    <property type="match status" value="1"/>
</dbReference>
<evidence type="ECO:0008006" key="4">
    <source>
        <dbReference type="Google" id="ProtNLM"/>
    </source>
</evidence>
<evidence type="ECO:0000313" key="3">
    <source>
        <dbReference type="Proteomes" id="UP001233271"/>
    </source>
</evidence>
<dbReference type="KEGG" id="ccac:CcaHIS019_0112650"/>
<feature type="compositionally biased region" description="Basic and acidic residues" evidence="1">
    <location>
        <begin position="146"/>
        <end position="163"/>
    </location>
</feature>
<dbReference type="RefSeq" id="XP_060453813.1">
    <property type="nucleotide sequence ID" value="XM_060596862.1"/>
</dbReference>
<dbReference type="GO" id="GO:0003723">
    <property type="term" value="F:RNA binding"/>
    <property type="evidence" value="ECO:0007669"/>
    <property type="project" value="InterPro"/>
</dbReference>
<dbReference type="InterPro" id="IPR039764">
    <property type="entry name" value="HABP4/SERBP1-like"/>
</dbReference>
<evidence type="ECO:0000256" key="1">
    <source>
        <dbReference type="SAM" id="MobiDB-lite"/>
    </source>
</evidence>
<evidence type="ECO:0000313" key="2">
    <source>
        <dbReference type="EMBL" id="BEI88547.1"/>
    </source>
</evidence>
<dbReference type="GO" id="GO:0005737">
    <property type="term" value="C:cytoplasm"/>
    <property type="evidence" value="ECO:0007669"/>
    <property type="project" value="TreeGrafter"/>
</dbReference>
<feature type="region of interest" description="Disordered" evidence="1">
    <location>
        <begin position="218"/>
        <end position="313"/>
    </location>
</feature>
<proteinExistence type="predicted"/>
<keyword evidence="3" id="KW-1185">Reference proteome</keyword>
<feature type="compositionally biased region" description="Basic and acidic residues" evidence="1">
    <location>
        <begin position="264"/>
        <end position="273"/>
    </location>
</feature>
<feature type="compositionally biased region" description="Basic and acidic residues" evidence="1">
    <location>
        <begin position="71"/>
        <end position="98"/>
    </location>
</feature>
<dbReference type="GeneID" id="85492418"/>
<sequence length="313" mass="32417">MSVVSKNPFELLDDGEDRATSPAPKAAAKAAPTAKQPKVIPGAAQKGGRGARPPTAPRQTYAAGGGEEGFEGERVAPSKKDHQGRDRHTKGPREDRSHTGPRSRAPGAAGARGPKGGARGGRAGAPGAPGAEKKTGPAPTENWTNEEGKAELSAENQGEKDVADDGAETPAAAAAVEEAEAEDNSKTLDQYLAERATAALGGQLAKKETRQVADDVEGKQFEREEMENFFVGGKGPKEKKERAPKKEKIRIEVDGQFAQPARAPRGDRPERGAPRGGRGGNRGRGAPRGGAARAPRQAPANVADESAFPALGA</sequence>